<dbReference type="Pfam" id="PF01988">
    <property type="entry name" value="VIT1"/>
    <property type="match status" value="1"/>
</dbReference>
<sequence length="234" mass="24795">MTNAAEREKHVRIGRHIKDVVYAANDGIVTTFAVVAATVGGSLSPLTILVVGIANLFADGFSMASGDYLGSKSENDFYAKEEAEEYREVRERPDDEREEIRDILAHKGYRGADLGEMERLVTANKTMWVDLMMHDELGMQKPGGESPLASAALTFGSFVAAGSIPLLPYIFMGAEAPFSIAIASTATALFIIGALRSVFSGRSWIVSGLEMLLVGGSAAALSYGIGAVLAAIVG</sequence>
<evidence type="ECO:0000256" key="2">
    <source>
        <dbReference type="ARBA" id="ARBA00022692"/>
    </source>
</evidence>
<comment type="subcellular location">
    <subcellularLocation>
        <location evidence="1">Endomembrane system</location>
        <topology evidence="1">Multi-pass membrane protein</topology>
    </subcellularLocation>
</comment>
<evidence type="ECO:0000256" key="5">
    <source>
        <dbReference type="SAM" id="Phobius"/>
    </source>
</evidence>
<protein>
    <recommendedName>
        <fullName evidence="8">GMP synthase</fullName>
    </recommendedName>
</protein>
<evidence type="ECO:0008006" key="8">
    <source>
        <dbReference type="Google" id="ProtNLM"/>
    </source>
</evidence>
<dbReference type="GO" id="GO:0005384">
    <property type="term" value="F:manganese ion transmembrane transporter activity"/>
    <property type="evidence" value="ECO:0007669"/>
    <property type="project" value="InterPro"/>
</dbReference>
<evidence type="ECO:0000313" key="7">
    <source>
        <dbReference type="Proteomes" id="UP000177177"/>
    </source>
</evidence>
<evidence type="ECO:0000256" key="1">
    <source>
        <dbReference type="ARBA" id="ARBA00004127"/>
    </source>
</evidence>
<name>A0A1G2KZX6_9BACT</name>
<dbReference type="EMBL" id="MHQN01000005">
    <property type="protein sequence ID" value="OHA04062.1"/>
    <property type="molecule type" value="Genomic_DNA"/>
</dbReference>
<dbReference type="GO" id="GO:0012505">
    <property type="term" value="C:endomembrane system"/>
    <property type="evidence" value="ECO:0007669"/>
    <property type="project" value="UniProtKB-SubCell"/>
</dbReference>
<dbReference type="Proteomes" id="UP000177177">
    <property type="component" value="Unassembled WGS sequence"/>
</dbReference>
<proteinExistence type="predicted"/>
<dbReference type="GO" id="GO:0030026">
    <property type="term" value="P:intracellular manganese ion homeostasis"/>
    <property type="evidence" value="ECO:0007669"/>
    <property type="project" value="InterPro"/>
</dbReference>
<dbReference type="AlphaFoldDB" id="A0A1G2KZX6"/>
<reference evidence="6 7" key="1">
    <citation type="journal article" date="2016" name="Nat. Commun.">
        <title>Thousands of microbial genomes shed light on interconnected biogeochemical processes in an aquifer system.</title>
        <authorList>
            <person name="Anantharaman K."/>
            <person name="Brown C.T."/>
            <person name="Hug L.A."/>
            <person name="Sharon I."/>
            <person name="Castelle C.J."/>
            <person name="Probst A.J."/>
            <person name="Thomas B.C."/>
            <person name="Singh A."/>
            <person name="Wilkins M.J."/>
            <person name="Karaoz U."/>
            <person name="Brodie E.L."/>
            <person name="Williams K.H."/>
            <person name="Hubbard S.S."/>
            <person name="Banfield J.F."/>
        </authorList>
    </citation>
    <scope>NUCLEOTIDE SEQUENCE [LARGE SCALE GENOMIC DNA]</scope>
</reference>
<evidence type="ECO:0000313" key="6">
    <source>
        <dbReference type="EMBL" id="OHA04062.1"/>
    </source>
</evidence>
<feature type="transmembrane region" description="Helical" evidence="5">
    <location>
        <begin position="178"/>
        <end position="199"/>
    </location>
</feature>
<accession>A0A1G2KZX6</accession>
<organism evidence="6 7">
    <name type="scientific">Candidatus Sungbacteria bacterium RIFCSPHIGHO2_02_FULL_53_17</name>
    <dbReference type="NCBI Taxonomy" id="1802275"/>
    <lineage>
        <taxon>Bacteria</taxon>
        <taxon>Candidatus Sungiibacteriota</taxon>
    </lineage>
</organism>
<keyword evidence="4 5" id="KW-0472">Membrane</keyword>
<keyword evidence="2 5" id="KW-0812">Transmembrane</keyword>
<evidence type="ECO:0000256" key="3">
    <source>
        <dbReference type="ARBA" id="ARBA00022989"/>
    </source>
</evidence>
<gene>
    <name evidence="6" type="ORF">A3C92_03790</name>
</gene>
<feature type="transmembrane region" description="Helical" evidence="5">
    <location>
        <begin position="148"/>
        <end position="172"/>
    </location>
</feature>
<feature type="transmembrane region" description="Helical" evidence="5">
    <location>
        <begin position="211"/>
        <end position="233"/>
    </location>
</feature>
<dbReference type="PANTHER" id="PTHR31851">
    <property type="entry name" value="FE(2+)/MN(2+) TRANSPORTER PCL1"/>
    <property type="match status" value="1"/>
</dbReference>
<evidence type="ECO:0000256" key="4">
    <source>
        <dbReference type="ARBA" id="ARBA00023136"/>
    </source>
</evidence>
<dbReference type="InterPro" id="IPR008217">
    <property type="entry name" value="Ccc1_fam"/>
</dbReference>
<comment type="caution">
    <text evidence="6">The sequence shown here is derived from an EMBL/GenBank/DDBJ whole genome shotgun (WGS) entry which is preliminary data.</text>
</comment>
<keyword evidence="3 5" id="KW-1133">Transmembrane helix</keyword>